<evidence type="ECO:0000313" key="2">
    <source>
        <dbReference type="Proteomes" id="UP001365542"/>
    </source>
</evidence>
<organism evidence="1 2">
    <name type="scientific">Orbilia ellipsospora</name>
    <dbReference type="NCBI Taxonomy" id="2528407"/>
    <lineage>
        <taxon>Eukaryota</taxon>
        <taxon>Fungi</taxon>
        <taxon>Dikarya</taxon>
        <taxon>Ascomycota</taxon>
        <taxon>Pezizomycotina</taxon>
        <taxon>Orbiliomycetes</taxon>
        <taxon>Orbiliales</taxon>
        <taxon>Orbiliaceae</taxon>
        <taxon>Orbilia</taxon>
    </lineage>
</organism>
<accession>A0AAV9X0W8</accession>
<protein>
    <submittedName>
        <fullName evidence="1">Uncharacterized protein</fullName>
    </submittedName>
</protein>
<proteinExistence type="predicted"/>
<dbReference type="EMBL" id="JAVHJO010000016">
    <property type="protein sequence ID" value="KAK6526582.1"/>
    <property type="molecule type" value="Genomic_DNA"/>
</dbReference>
<comment type="caution">
    <text evidence="1">The sequence shown here is derived from an EMBL/GenBank/DDBJ whole genome shotgun (WGS) entry which is preliminary data.</text>
</comment>
<sequence>MKNAQGKVINITIINKSEDRMFLKKWDPPNHTGQWLDGVDGSPIAREDGSTGDVTTSGSLEYAIGSPGSDKIVKVSWDIHTHEGKYDDKGTGVKCDHYFVAKNDVMYFVFYAGNSPPPRSEFKRKKRFVEGSGQSDYQAYYFGRYWDGANEW</sequence>
<reference evidence="1 2" key="1">
    <citation type="submission" date="2019-10" db="EMBL/GenBank/DDBJ databases">
        <authorList>
            <person name="Palmer J.M."/>
        </authorList>
    </citation>
    <scope>NUCLEOTIDE SEQUENCE [LARGE SCALE GENOMIC DNA]</scope>
    <source>
        <strain evidence="1 2">TWF694</strain>
    </source>
</reference>
<keyword evidence="2" id="KW-1185">Reference proteome</keyword>
<name>A0AAV9X0W8_9PEZI</name>
<dbReference type="AlphaFoldDB" id="A0AAV9X0W8"/>
<gene>
    <name evidence="1" type="ORF">TWF694_005164</name>
</gene>
<dbReference type="Proteomes" id="UP001365542">
    <property type="component" value="Unassembled WGS sequence"/>
</dbReference>
<evidence type="ECO:0000313" key="1">
    <source>
        <dbReference type="EMBL" id="KAK6526582.1"/>
    </source>
</evidence>